<evidence type="ECO:0000313" key="3">
    <source>
        <dbReference type="Proteomes" id="UP001498476"/>
    </source>
</evidence>
<organism evidence="2 3">
    <name type="scientific">Neonectria punicea</name>
    <dbReference type="NCBI Taxonomy" id="979145"/>
    <lineage>
        <taxon>Eukaryota</taxon>
        <taxon>Fungi</taxon>
        <taxon>Dikarya</taxon>
        <taxon>Ascomycota</taxon>
        <taxon>Pezizomycotina</taxon>
        <taxon>Sordariomycetes</taxon>
        <taxon>Hypocreomycetidae</taxon>
        <taxon>Hypocreales</taxon>
        <taxon>Nectriaceae</taxon>
        <taxon>Neonectria</taxon>
    </lineage>
</organism>
<dbReference type="Gene3D" id="2.120.10.10">
    <property type="match status" value="1"/>
</dbReference>
<dbReference type="PANTHER" id="PTHR38792:SF3">
    <property type="entry name" value="BNR_ASP-BOX REPEAT DOMAIN PROTEIN (AFU_ORTHOLOGUE AFUA_7G06430)-RELATED"/>
    <property type="match status" value="1"/>
</dbReference>
<proteinExistence type="predicted"/>
<evidence type="ECO:0000313" key="2">
    <source>
        <dbReference type="EMBL" id="KAK7416202.1"/>
    </source>
</evidence>
<dbReference type="InterPro" id="IPR036278">
    <property type="entry name" value="Sialidase_sf"/>
</dbReference>
<dbReference type="PANTHER" id="PTHR38792">
    <property type="entry name" value="BNR/ASP-BOX REPEAT DOMAIN PROTEIN (AFU_ORTHOLOGUE AFUA_7G06430)-RELATED"/>
    <property type="match status" value="1"/>
</dbReference>
<dbReference type="SUPFAM" id="SSF50939">
    <property type="entry name" value="Sialidases"/>
    <property type="match status" value="1"/>
</dbReference>
<evidence type="ECO:0008006" key="4">
    <source>
        <dbReference type="Google" id="ProtNLM"/>
    </source>
</evidence>
<keyword evidence="1" id="KW-0732">Signal</keyword>
<feature type="signal peptide" evidence="1">
    <location>
        <begin position="1"/>
        <end position="21"/>
    </location>
</feature>
<keyword evidence="3" id="KW-1185">Reference proteome</keyword>
<protein>
    <recommendedName>
        <fullName evidence="4">Glycoside hydrolase family 93 protein</fullName>
    </recommendedName>
</protein>
<name>A0ABR1H525_9HYPO</name>
<comment type="caution">
    <text evidence="2">The sequence shown here is derived from an EMBL/GenBank/DDBJ whole genome shotgun (WGS) entry which is preliminary data.</text>
</comment>
<reference evidence="2 3" key="1">
    <citation type="journal article" date="2025" name="Microbiol. Resour. Announc.">
        <title>Draft genome sequences for Neonectria magnoliae and Neonectria punicea, canker pathogens of Liriodendron tulipifera and Acer saccharum in West Virginia.</title>
        <authorList>
            <person name="Petronek H.M."/>
            <person name="Kasson M.T."/>
            <person name="Metheny A.M."/>
            <person name="Stauder C.M."/>
            <person name="Lovett B."/>
            <person name="Lynch S.C."/>
            <person name="Garnas J.R."/>
            <person name="Kasson L.R."/>
            <person name="Stajich J.E."/>
        </authorList>
    </citation>
    <scope>NUCLEOTIDE SEQUENCE [LARGE SCALE GENOMIC DNA]</scope>
    <source>
        <strain evidence="2 3">NRRL 64653</strain>
    </source>
</reference>
<feature type="chain" id="PRO_5046660332" description="Glycoside hydrolase family 93 protein" evidence="1">
    <location>
        <begin position="22"/>
        <end position="387"/>
    </location>
</feature>
<accession>A0ABR1H525</accession>
<sequence length="387" mass="42937">MKLAQLVSSLASALLTAQVQAADDPSPVKRAPAPFSDFTNNVVFKPRSDYTNWKTIYGRSVQLPDDSLLVTWEDYAPEPPLAHFPIWKSVDGGATWFDFVNVTDQVNGWGLRYQPHFFTLPQDLGKYKAGTIILSGMSLPADLSEAWLDMYTSIDGGETWQFASHVVYAPGPETVQNGDKAVWEPFLLIHDNQLICYFSDQRDPNHAQKLAHLVTKDLKTWSEPVDDVAHSTYEDRPGMATVAHVKSTNKYIMTYEVCGLPGCPSYYKVASSPYTFGQAQENKVLSNTTNDSPGSSPYVIWTPHPKRNDGLGLIIMNGAGREEVFINEDSAKPDGWKMVNVGQWSAHSRALKLINVKGKKKLMMTNAGNMRTDADNYVVVGVVEVPT</sequence>
<evidence type="ECO:0000256" key="1">
    <source>
        <dbReference type="SAM" id="SignalP"/>
    </source>
</evidence>
<dbReference type="EMBL" id="JAZAVJ010000072">
    <property type="protein sequence ID" value="KAK7416202.1"/>
    <property type="molecule type" value="Genomic_DNA"/>
</dbReference>
<dbReference type="Proteomes" id="UP001498476">
    <property type="component" value="Unassembled WGS sequence"/>
</dbReference>
<gene>
    <name evidence="2" type="ORF">QQX98_005399</name>
</gene>
<dbReference type="CDD" id="cd15482">
    <property type="entry name" value="Sialidase_non-viral"/>
    <property type="match status" value="1"/>
</dbReference>